<dbReference type="AlphaFoldDB" id="A0A5N5J0C6"/>
<sequence length="99" mass="11650">MGIDLIPLRQGLIGNASRRSLAYRVGRQDQEFRKQGRLKEQPSQYLIECPELCFFYLSQRCWMLLTYGDYCFSSSFAVIRERVDRRLQVKLRPGRGLLS</sequence>
<dbReference type="EMBL" id="VDCV01000020">
    <property type="protein sequence ID" value="KAB5511285.1"/>
    <property type="molecule type" value="Genomic_DNA"/>
</dbReference>
<organism evidence="1 2">
    <name type="scientific">Salix brachista</name>
    <dbReference type="NCBI Taxonomy" id="2182728"/>
    <lineage>
        <taxon>Eukaryota</taxon>
        <taxon>Viridiplantae</taxon>
        <taxon>Streptophyta</taxon>
        <taxon>Embryophyta</taxon>
        <taxon>Tracheophyta</taxon>
        <taxon>Spermatophyta</taxon>
        <taxon>Magnoliopsida</taxon>
        <taxon>eudicotyledons</taxon>
        <taxon>Gunneridae</taxon>
        <taxon>Pentapetalae</taxon>
        <taxon>rosids</taxon>
        <taxon>fabids</taxon>
        <taxon>Malpighiales</taxon>
        <taxon>Salicaceae</taxon>
        <taxon>Saliceae</taxon>
        <taxon>Salix</taxon>
    </lineage>
</organism>
<keyword evidence="1" id="KW-0496">Mitochondrion</keyword>
<evidence type="ECO:0000313" key="2">
    <source>
        <dbReference type="Proteomes" id="UP000326939"/>
    </source>
</evidence>
<protein>
    <submittedName>
        <fullName evidence="1">Uncharacterized protein</fullName>
    </submittedName>
</protein>
<accession>A0A5N5J0C6</accession>
<name>A0A5N5J0C6_9ROSI</name>
<evidence type="ECO:0000313" key="1">
    <source>
        <dbReference type="EMBL" id="KAB5511285.1"/>
    </source>
</evidence>
<keyword evidence="2" id="KW-1185">Reference proteome</keyword>
<geneLocation type="mitochondrion" evidence="1"/>
<proteinExistence type="predicted"/>
<dbReference type="Proteomes" id="UP000326939">
    <property type="component" value="Mitochondrion MT"/>
</dbReference>
<comment type="caution">
    <text evidence="1">The sequence shown here is derived from an EMBL/GenBank/DDBJ whole genome shotgun (WGS) entry which is preliminary data.</text>
</comment>
<reference evidence="2" key="1">
    <citation type="journal article" date="2019" name="Gigascience">
        <title>De novo genome assembly of the endangered Acer yangbiense, a plant species with extremely small populations endemic to Yunnan Province, China.</title>
        <authorList>
            <person name="Yang J."/>
            <person name="Wariss H.M."/>
            <person name="Tao L."/>
            <person name="Zhang R."/>
            <person name="Yun Q."/>
            <person name="Hollingsworth P."/>
            <person name="Dao Z."/>
            <person name="Luo G."/>
            <person name="Guo H."/>
            <person name="Ma Y."/>
            <person name="Sun W."/>
        </authorList>
    </citation>
    <scope>NUCLEOTIDE SEQUENCE [LARGE SCALE GENOMIC DNA]</scope>
    <source>
        <strain evidence="2">cv. br00</strain>
    </source>
</reference>
<gene>
    <name evidence="1" type="ORF">DKX38_030080</name>
</gene>